<feature type="transmembrane region" description="Helical" evidence="1">
    <location>
        <begin position="82"/>
        <end position="106"/>
    </location>
</feature>
<dbReference type="RefSeq" id="WP_147137721.1">
    <property type="nucleotide sequence ID" value="NZ_BJXA01000047.1"/>
</dbReference>
<feature type="transmembrane region" description="Helical" evidence="1">
    <location>
        <begin position="52"/>
        <end position="75"/>
    </location>
</feature>
<dbReference type="EMBL" id="BJXA01000047">
    <property type="protein sequence ID" value="GEM41189.1"/>
    <property type="molecule type" value="Genomic_DNA"/>
</dbReference>
<gene>
    <name evidence="2" type="ORF">NN4_57080</name>
</gene>
<keyword evidence="1" id="KW-1133">Transmembrane helix</keyword>
<proteinExistence type="predicted"/>
<evidence type="ECO:0000313" key="2">
    <source>
        <dbReference type="EMBL" id="GEM41189.1"/>
    </source>
</evidence>
<evidence type="ECO:0000313" key="3">
    <source>
        <dbReference type="Proteomes" id="UP000321424"/>
    </source>
</evidence>
<feature type="transmembrane region" description="Helical" evidence="1">
    <location>
        <begin position="144"/>
        <end position="166"/>
    </location>
</feature>
<comment type="caution">
    <text evidence="2">The sequence shown here is derived from an EMBL/GenBank/DDBJ whole genome shotgun (WGS) entry which is preliminary data.</text>
</comment>
<dbReference type="OrthoDB" id="4552306at2"/>
<evidence type="ECO:0000256" key="1">
    <source>
        <dbReference type="SAM" id="Phobius"/>
    </source>
</evidence>
<accession>A0A511MKQ4</accession>
<name>A0A511MKQ4_9NOCA</name>
<feature type="transmembrane region" description="Helical" evidence="1">
    <location>
        <begin position="12"/>
        <end position="32"/>
    </location>
</feature>
<protein>
    <submittedName>
        <fullName evidence="2">Uncharacterized protein</fullName>
    </submittedName>
</protein>
<dbReference type="Proteomes" id="UP000321424">
    <property type="component" value="Unassembled WGS sequence"/>
</dbReference>
<dbReference type="AlphaFoldDB" id="A0A511MKQ4"/>
<keyword evidence="1" id="KW-0472">Membrane</keyword>
<organism evidence="2 3">
    <name type="scientific">Nocardia ninae NBRC 108245</name>
    <dbReference type="NCBI Taxonomy" id="1210091"/>
    <lineage>
        <taxon>Bacteria</taxon>
        <taxon>Bacillati</taxon>
        <taxon>Actinomycetota</taxon>
        <taxon>Actinomycetes</taxon>
        <taxon>Mycobacteriales</taxon>
        <taxon>Nocardiaceae</taxon>
        <taxon>Nocardia</taxon>
    </lineage>
</organism>
<keyword evidence="3" id="KW-1185">Reference proteome</keyword>
<reference evidence="2 3" key="1">
    <citation type="submission" date="2019-07" db="EMBL/GenBank/DDBJ databases">
        <title>Whole genome shotgun sequence of Nocardia ninae NBRC 108245.</title>
        <authorList>
            <person name="Hosoyama A."/>
            <person name="Uohara A."/>
            <person name="Ohji S."/>
            <person name="Ichikawa N."/>
        </authorList>
    </citation>
    <scope>NUCLEOTIDE SEQUENCE [LARGE SCALE GENOMIC DNA]</scope>
    <source>
        <strain evidence="2 3">NBRC 108245</strain>
    </source>
</reference>
<keyword evidence="1" id="KW-0812">Transmembrane</keyword>
<sequence>MTYASERPAAPSGAVATTAVVLALCAGLLNLWGAGTVLNALRGESHIDTSLAVFSILGALLASIALGYGAVLLLRRDETGRYLLILTSGLLTAVALVALACALVDYQPDYGIDWLPAESHSLEAVNGLFNGLVGSVTALVHREWPATLTAAVLPFAVFLTASSGYTTRWIAYTPPRFRAESPYSQAPLEPSDI</sequence>